<gene>
    <name evidence="2" type="ORF">AB5J53_00640</name>
</gene>
<feature type="region of interest" description="Disordered" evidence="1">
    <location>
        <begin position="1"/>
        <end position="22"/>
    </location>
</feature>
<accession>A0AB39R5T1</accession>
<name>A0AB39R5T1_9ACTN</name>
<sequence length="57" mass="6143">MLGKDPNGSRVQTLEAASESSAPAWQYLPQAAQQLRQTLLAAARERLGLVTTEVDCT</sequence>
<proteinExistence type="predicted"/>
<evidence type="ECO:0000313" key="2">
    <source>
        <dbReference type="EMBL" id="XDQ50327.1"/>
    </source>
</evidence>
<dbReference type="AlphaFoldDB" id="A0AB39R5T1"/>
<organism evidence="2">
    <name type="scientific">Streptomyces sp. R41</name>
    <dbReference type="NCBI Taxonomy" id="3238632"/>
    <lineage>
        <taxon>Bacteria</taxon>
        <taxon>Bacillati</taxon>
        <taxon>Actinomycetota</taxon>
        <taxon>Actinomycetes</taxon>
        <taxon>Kitasatosporales</taxon>
        <taxon>Streptomycetaceae</taxon>
        <taxon>Streptomyces</taxon>
    </lineage>
</organism>
<evidence type="ECO:0000256" key="1">
    <source>
        <dbReference type="SAM" id="MobiDB-lite"/>
    </source>
</evidence>
<reference evidence="2" key="1">
    <citation type="submission" date="2024-07" db="EMBL/GenBank/DDBJ databases">
        <authorList>
            <person name="Yu S.T."/>
        </authorList>
    </citation>
    <scope>NUCLEOTIDE SEQUENCE</scope>
    <source>
        <strain evidence="2">R41</strain>
    </source>
</reference>
<dbReference type="RefSeq" id="WP_369243682.1">
    <property type="nucleotide sequence ID" value="NZ_CP163443.1"/>
</dbReference>
<dbReference type="EMBL" id="CP163443">
    <property type="protein sequence ID" value="XDQ50327.1"/>
    <property type="molecule type" value="Genomic_DNA"/>
</dbReference>
<protein>
    <submittedName>
        <fullName evidence="2">Uncharacterized protein</fullName>
    </submittedName>
</protein>